<dbReference type="Proteomes" id="UP000626109">
    <property type="component" value="Unassembled WGS sequence"/>
</dbReference>
<proteinExistence type="predicted"/>
<comment type="caution">
    <text evidence="1">The sequence shown here is derived from an EMBL/GenBank/DDBJ whole genome shotgun (WGS) entry which is preliminary data.</text>
</comment>
<organism evidence="1 2">
    <name type="scientific">Polarella glacialis</name>
    <name type="common">Dinoflagellate</name>
    <dbReference type="NCBI Taxonomy" id="89957"/>
    <lineage>
        <taxon>Eukaryota</taxon>
        <taxon>Sar</taxon>
        <taxon>Alveolata</taxon>
        <taxon>Dinophyceae</taxon>
        <taxon>Suessiales</taxon>
        <taxon>Suessiaceae</taxon>
        <taxon>Polarella</taxon>
    </lineage>
</organism>
<dbReference type="EMBL" id="CAJNNW010028502">
    <property type="protein sequence ID" value="CAE8696411.1"/>
    <property type="molecule type" value="Genomic_DNA"/>
</dbReference>
<feature type="non-terminal residue" evidence="1">
    <location>
        <position position="1"/>
    </location>
</feature>
<reference evidence="1" key="1">
    <citation type="submission" date="2021-02" db="EMBL/GenBank/DDBJ databases">
        <authorList>
            <person name="Dougan E. K."/>
            <person name="Rhodes N."/>
            <person name="Thang M."/>
            <person name="Chan C."/>
        </authorList>
    </citation>
    <scope>NUCLEOTIDE SEQUENCE</scope>
</reference>
<protein>
    <submittedName>
        <fullName evidence="1">Uncharacterized protein</fullName>
    </submittedName>
</protein>
<sequence>SSAVCAEPSGFHLDQLLSGSSGCQLGAAARGGRQQRSLCSASGAWCGSRHCRFASSPAAQQRTSQESPRCAASLRERAWRA</sequence>
<evidence type="ECO:0000313" key="1">
    <source>
        <dbReference type="EMBL" id="CAE8696411.1"/>
    </source>
</evidence>
<feature type="non-terminal residue" evidence="1">
    <location>
        <position position="81"/>
    </location>
</feature>
<evidence type="ECO:0000313" key="2">
    <source>
        <dbReference type="Proteomes" id="UP000626109"/>
    </source>
</evidence>
<dbReference type="AlphaFoldDB" id="A0A813K426"/>
<accession>A0A813K426</accession>
<name>A0A813K426_POLGL</name>
<gene>
    <name evidence="1" type="ORF">PGLA2088_LOCUS29823</name>
</gene>